<sequence>MQLMQQGIGAEASCHQLDFLTALIMTYTMPNTINTEMIAGPNGISQPPKVNLLSIIIFTCCNKLVNQFQRKSMP</sequence>
<keyword evidence="2" id="KW-1185">Reference proteome</keyword>
<accession>A0ABX3I155</accession>
<evidence type="ECO:0000313" key="2">
    <source>
        <dbReference type="Proteomes" id="UP000187046"/>
    </source>
</evidence>
<gene>
    <name evidence="1" type="ORF">BTA31_17680</name>
</gene>
<evidence type="ECO:0000313" key="1">
    <source>
        <dbReference type="EMBL" id="OMI25652.1"/>
    </source>
</evidence>
<organism evidence="1 2">
    <name type="scientific">Bacillus haynesii</name>
    <dbReference type="NCBI Taxonomy" id="1925021"/>
    <lineage>
        <taxon>Bacteria</taxon>
        <taxon>Bacillati</taxon>
        <taxon>Bacillota</taxon>
        <taxon>Bacilli</taxon>
        <taxon>Bacillales</taxon>
        <taxon>Bacillaceae</taxon>
        <taxon>Bacillus</taxon>
    </lineage>
</organism>
<name>A0ABX3I155_9BACI</name>
<reference evidence="1 2" key="1">
    <citation type="submission" date="2016-12" db="EMBL/GenBank/DDBJ databases">
        <title>Bacillus phylogenomics.</title>
        <authorList>
            <person name="Dunlap C."/>
        </authorList>
    </citation>
    <scope>NUCLEOTIDE SEQUENCE [LARGE SCALE GENOMIC DNA]</scope>
    <source>
        <strain evidence="1 2">NRRL B-41327</strain>
    </source>
</reference>
<proteinExistence type="predicted"/>
<dbReference type="EMBL" id="MRBL01000020">
    <property type="protein sequence ID" value="OMI25652.1"/>
    <property type="molecule type" value="Genomic_DNA"/>
</dbReference>
<comment type="caution">
    <text evidence="1">The sequence shown here is derived from an EMBL/GenBank/DDBJ whole genome shotgun (WGS) entry which is preliminary data.</text>
</comment>
<dbReference type="Proteomes" id="UP000187046">
    <property type="component" value="Unassembled WGS sequence"/>
</dbReference>
<protein>
    <submittedName>
        <fullName evidence="1">Uncharacterized protein</fullName>
    </submittedName>
</protein>